<sequence length="158" mass="16514" precursor="true">MNIGKASVVVAVTMLSVSGCGYRLAAYPTDDAAAQPVEPRTMAASAAPEVQHNASVSAANHGVPPNADGDPACPPSQAWGRQPEGRGVLVTVLTQEATAVTVLVRTSTGVDVAKRAILDRDDLHLFEFPKIDADAVDEVLIMTSTQRCFAVADPLTFN</sequence>
<accession>A0A5Q5BK24</accession>
<dbReference type="KEGG" id="mmc:Mmcs_2562"/>
<proteinExistence type="predicted"/>
<dbReference type="EMBL" id="CP000384">
    <property type="protein sequence ID" value="ABG08670.1"/>
    <property type="molecule type" value="Genomic_DNA"/>
</dbReference>
<feature type="chain" id="PRO_5024389477" description="Lipoprotein" evidence="2">
    <location>
        <begin position="26"/>
        <end position="158"/>
    </location>
</feature>
<evidence type="ECO:0000313" key="3">
    <source>
        <dbReference type="EMBL" id="ABG08670.1"/>
    </source>
</evidence>
<protein>
    <recommendedName>
        <fullName evidence="4">Lipoprotein</fullName>
    </recommendedName>
</protein>
<evidence type="ECO:0008006" key="4">
    <source>
        <dbReference type="Google" id="ProtNLM"/>
    </source>
</evidence>
<name>A0A5Q5BK24_MYCSS</name>
<dbReference type="PROSITE" id="PS51257">
    <property type="entry name" value="PROKAR_LIPOPROTEIN"/>
    <property type="match status" value="1"/>
</dbReference>
<feature type="signal peptide" evidence="2">
    <location>
        <begin position="1"/>
        <end position="25"/>
    </location>
</feature>
<evidence type="ECO:0000256" key="1">
    <source>
        <dbReference type="SAM" id="MobiDB-lite"/>
    </source>
</evidence>
<feature type="region of interest" description="Disordered" evidence="1">
    <location>
        <begin position="58"/>
        <end position="81"/>
    </location>
</feature>
<organism evidence="3">
    <name type="scientific">Mycobacterium sp. (strain MCS)</name>
    <dbReference type="NCBI Taxonomy" id="164756"/>
    <lineage>
        <taxon>Bacteria</taxon>
        <taxon>Bacillati</taxon>
        <taxon>Actinomycetota</taxon>
        <taxon>Actinomycetes</taxon>
        <taxon>Mycobacteriales</taxon>
        <taxon>Mycobacteriaceae</taxon>
        <taxon>Mycobacterium</taxon>
    </lineage>
</organism>
<dbReference type="AlphaFoldDB" id="A0A5Q5BK24"/>
<reference evidence="3" key="1">
    <citation type="submission" date="2006-06" db="EMBL/GenBank/DDBJ databases">
        <title>Complete sequence of chromosome of Mycobacterium sp. MCS.</title>
        <authorList>
            <consortium name="US DOE Joint Genome Institute"/>
            <person name="Copeland A."/>
            <person name="Lucas S."/>
            <person name="Lapidus A."/>
            <person name="Barry K."/>
            <person name="Detter J.C."/>
            <person name="Glavina del Rio T."/>
            <person name="Hammon N."/>
            <person name="Israni S."/>
            <person name="Dalin E."/>
            <person name="Tice H."/>
            <person name="Pitluck S."/>
            <person name="Martinez M."/>
            <person name="Schmutz J."/>
            <person name="Larimer F."/>
            <person name="Land M."/>
            <person name="Hauser L."/>
            <person name="Kyrpides N."/>
            <person name="Kim E."/>
            <person name="Miller C.D."/>
            <person name="Hughes J.E."/>
            <person name="Anderson A.J."/>
            <person name="Sims R.C."/>
            <person name="Richardson P."/>
        </authorList>
    </citation>
    <scope>NUCLEOTIDE SEQUENCE [LARGE SCALE GENOMIC DNA]</scope>
    <source>
        <strain evidence="3">MCS</strain>
    </source>
</reference>
<keyword evidence="2" id="KW-0732">Signal</keyword>
<evidence type="ECO:0000256" key="2">
    <source>
        <dbReference type="SAM" id="SignalP"/>
    </source>
</evidence>
<gene>
    <name evidence="3" type="ordered locus">Mmcs_2562</name>
</gene>